<comment type="caution">
    <text evidence="3">The sequence shown here is derived from an EMBL/GenBank/DDBJ whole genome shotgun (WGS) entry which is preliminary data.</text>
</comment>
<reference evidence="3 4" key="1">
    <citation type="submission" date="2021-02" db="EMBL/GenBank/DDBJ databases">
        <title>Actinophytocola xerophila sp. nov., isolated from soil of cotton cropping field.</title>
        <authorList>
            <person name="Huang R."/>
            <person name="Chen X."/>
            <person name="Ge X."/>
            <person name="Liu W."/>
        </authorList>
    </citation>
    <scope>NUCLEOTIDE SEQUENCE [LARGE SCALE GENOMIC DNA]</scope>
    <source>
        <strain evidence="3 4">S1-96</strain>
    </source>
</reference>
<dbReference type="EMBL" id="JAFFZE010000022">
    <property type="protein sequence ID" value="MCT2586747.1"/>
    <property type="molecule type" value="Genomic_DNA"/>
</dbReference>
<comment type="similarity">
    <text evidence="1">Belongs to the barstar family.</text>
</comment>
<evidence type="ECO:0000313" key="4">
    <source>
        <dbReference type="Proteomes" id="UP001156441"/>
    </source>
</evidence>
<gene>
    <name evidence="3" type="ORF">JT362_26850</name>
</gene>
<protein>
    <submittedName>
        <fullName evidence="3">Barstar family protein</fullName>
    </submittedName>
</protein>
<proteinExistence type="inferred from homology"/>
<dbReference type="InterPro" id="IPR000468">
    <property type="entry name" value="Barstar"/>
</dbReference>
<accession>A0ABT2JFU8</accession>
<dbReference type="CDD" id="cd05141">
    <property type="entry name" value="Barstar_evA4336-like"/>
    <property type="match status" value="1"/>
</dbReference>
<dbReference type="Gene3D" id="3.30.370.10">
    <property type="entry name" value="Barstar-like"/>
    <property type="match status" value="1"/>
</dbReference>
<sequence>MEHPIDGTSIRTKAEFMTAVAEALSFPDWFGNNLDALSDCLRDLSWLPDGEHVLVWSAPEVLREADPRAYAAIDDVLRDATEPGRFRVELTPR</sequence>
<name>A0ABT2JFU8_9PSEU</name>
<feature type="domain" description="Barstar (barnase inhibitor)" evidence="2">
    <location>
        <begin position="4"/>
        <end position="82"/>
    </location>
</feature>
<keyword evidence="4" id="KW-1185">Reference proteome</keyword>
<dbReference type="Proteomes" id="UP001156441">
    <property type="component" value="Unassembled WGS sequence"/>
</dbReference>
<organism evidence="3 4">
    <name type="scientific">Actinophytocola gossypii</name>
    <dbReference type="NCBI Taxonomy" id="2812003"/>
    <lineage>
        <taxon>Bacteria</taxon>
        <taxon>Bacillati</taxon>
        <taxon>Actinomycetota</taxon>
        <taxon>Actinomycetes</taxon>
        <taxon>Pseudonocardiales</taxon>
        <taxon>Pseudonocardiaceae</taxon>
    </lineage>
</organism>
<dbReference type="Pfam" id="PF01337">
    <property type="entry name" value="Barstar"/>
    <property type="match status" value="1"/>
</dbReference>
<dbReference type="InterPro" id="IPR035905">
    <property type="entry name" value="Barstar-like_sf"/>
</dbReference>
<evidence type="ECO:0000313" key="3">
    <source>
        <dbReference type="EMBL" id="MCT2586747.1"/>
    </source>
</evidence>
<evidence type="ECO:0000259" key="2">
    <source>
        <dbReference type="Pfam" id="PF01337"/>
    </source>
</evidence>
<evidence type="ECO:0000256" key="1">
    <source>
        <dbReference type="ARBA" id="ARBA00006845"/>
    </source>
</evidence>
<dbReference type="SUPFAM" id="SSF52038">
    <property type="entry name" value="Barstar-related"/>
    <property type="match status" value="1"/>
</dbReference>